<evidence type="ECO:0000256" key="6">
    <source>
        <dbReference type="ARBA" id="ARBA00022801"/>
    </source>
</evidence>
<dbReference type="PROSITE" id="PS00631">
    <property type="entry name" value="CYTOSOL_AP"/>
    <property type="match status" value="1"/>
</dbReference>
<dbReference type="AlphaFoldDB" id="A0A080ZL77"/>
<dbReference type="CDD" id="cd00433">
    <property type="entry name" value="Peptidase_M17"/>
    <property type="match status" value="1"/>
</dbReference>
<comment type="catalytic activity">
    <reaction evidence="2">
        <text>Release of N-terminal proline from a peptide.</text>
        <dbReference type="EC" id="3.4.11.5"/>
    </reaction>
</comment>
<dbReference type="Gene3D" id="3.40.220.10">
    <property type="entry name" value="Leucine Aminopeptidase, subunit E, domain 1"/>
    <property type="match status" value="1"/>
</dbReference>
<dbReference type="GO" id="GO:0070006">
    <property type="term" value="F:metalloaminopeptidase activity"/>
    <property type="evidence" value="ECO:0007669"/>
    <property type="project" value="InterPro"/>
</dbReference>
<dbReference type="SUPFAM" id="SSF52949">
    <property type="entry name" value="Macro domain-like"/>
    <property type="match status" value="1"/>
</dbReference>
<evidence type="ECO:0000256" key="2">
    <source>
        <dbReference type="ARBA" id="ARBA00001585"/>
    </source>
</evidence>
<dbReference type="Pfam" id="PF00883">
    <property type="entry name" value="Peptidase_M17"/>
    <property type="match status" value="1"/>
</dbReference>
<dbReference type="HAMAP" id="MF_00181">
    <property type="entry name" value="Cytosol_peptidase_M17"/>
    <property type="match status" value="1"/>
</dbReference>
<dbReference type="GO" id="GO:0030145">
    <property type="term" value="F:manganese ion binding"/>
    <property type="evidence" value="ECO:0007669"/>
    <property type="project" value="InterPro"/>
</dbReference>
<dbReference type="PANTHER" id="PTHR11963">
    <property type="entry name" value="LEUCINE AMINOPEPTIDASE-RELATED"/>
    <property type="match status" value="1"/>
</dbReference>
<dbReference type="Proteomes" id="UP000028582">
    <property type="component" value="Unassembled WGS sequence"/>
</dbReference>
<feature type="domain" description="Cytosol aminopeptidase" evidence="7">
    <location>
        <begin position="393"/>
        <end position="400"/>
    </location>
</feature>
<gene>
    <name evidence="8" type="ORF">F444_15686</name>
</gene>
<dbReference type="GO" id="GO:0006508">
    <property type="term" value="P:proteolysis"/>
    <property type="evidence" value="ECO:0007669"/>
    <property type="project" value="UniProtKB-KW"/>
</dbReference>
<dbReference type="InterPro" id="IPR023042">
    <property type="entry name" value="Peptidase_M17_leu_NH2_pept"/>
</dbReference>
<evidence type="ECO:0000256" key="3">
    <source>
        <dbReference type="ARBA" id="ARBA00009528"/>
    </source>
</evidence>
<evidence type="ECO:0000313" key="9">
    <source>
        <dbReference type="Proteomes" id="UP000028582"/>
    </source>
</evidence>
<evidence type="ECO:0000256" key="4">
    <source>
        <dbReference type="ARBA" id="ARBA00022438"/>
    </source>
</evidence>
<dbReference type="EMBL" id="ANJA01002899">
    <property type="protein sequence ID" value="ETO67388.1"/>
    <property type="molecule type" value="Genomic_DNA"/>
</dbReference>
<name>A0A080ZL77_PHYNI</name>
<dbReference type="Pfam" id="PF02789">
    <property type="entry name" value="Peptidase_M17_N"/>
    <property type="match status" value="1"/>
</dbReference>
<comment type="similarity">
    <text evidence="3">Belongs to the peptidase M17 family.</text>
</comment>
<proteinExistence type="inferred from homology"/>
<keyword evidence="4" id="KW-0031">Aminopeptidase</keyword>
<dbReference type="InterPro" id="IPR008283">
    <property type="entry name" value="Peptidase_M17_N"/>
</dbReference>
<comment type="caution">
    <text evidence="8">The sequence shown here is derived from an EMBL/GenBank/DDBJ whole genome shotgun (WGS) entry which is preliminary data.</text>
</comment>
<dbReference type="GO" id="GO:0005737">
    <property type="term" value="C:cytoplasm"/>
    <property type="evidence" value="ECO:0007669"/>
    <property type="project" value="InterPro"/>
</dbReference>
<dbReference type="PANTHER" id="PTHR11963:SF23">
    <property type="entry name" value="CYTOSOL AMINOPEPTIDASE"/>
    <property type="match status" value="1"/>
</dbReference>
<protein>
    <recommendedName>
        <fullName evidence="7">Cytosol aminopeptidase domain-containing protein</fullName>
    </recommendedName>
</protein>
<dbReference type="InterPro" id="IPR011356">
    <property type="entry name" value="Leucine_aapep/pepB"/>
</dbReference>
<dbReference type="InterPro" id="IPR043472">
    <property type="entry name" value="Macro_dom-like"/>
</dbReference>
<sequence length="549" mass="59887">MAIHLTITPPLMITLKRCNHDCPTFQVRIKMLRRFFSSSAAHRMVQQRVQGQLSLLAKDSSPPSTRVVFVSRSATADLQSSLPFPVSAAALRDFKAKPQEKLYLYPSEDSDAFKDQRVLLVGLGDADKVTPNVLRDATHGALNALKAKRAKDVVVQVPKLEGCTMDTTRIVELLSQASMLSNYQFDQYLTDSKDAYGESKLRLPLEQIYLDASAEFQKNVSEQATVGEETIFARNLGNGRSHIVNPAFMEEVARASTELPNMMVRVLQREDLEKEGMNMFLSVGQAGVCPPRLVILEYTGNPDSDEKVALVGKGITFDTGGLNLKPTGAIEDMHTDMCGSAAVLGAVRAASRQGLKVNIVCALALAENAIGSKAVKPLTIVKSHKGITVENNNTDAEGRLVLGDAMSYVQKEYKPKKIIDVATLTGACMVALGEHCAGLFSNSDDLAKKLQETSTECHERCWRLPILPEHVAALKGSQSDSRSTGRGRYGGASTAAAFLQQFVYEGVDWAHLDIAGPSNYSSPKSYFPKGATGFGVQLLYTYLKEHEQH</sequence>
<keyword evidence="5" id="KW-0645">Protease</keyword>
<dbReference type="OrthoDB" id="412814at2759"/>
<accession>A0A080ZL77</accession>
<dbReference type="Gene3D" id="3.40.630.10">
    <property type="entry name" value="Zn peptidases"/>
    <property type="match status" value="1"/>
</dbReference>
<evidence type="ECO:0000259" key="7">
    <source>
        <dbReference type="PROSITE" id="PS00631"/>
    </source>
</evidence>
<dbReference type="SUPFAM" id="SSF53187">
    <property type="entry name" value="Zn-dependent exopeptidases"/>
    <property type="match status" value="1"/>
</dbReference>
<dbReference type="InterPro" id="IPR000819">
    <property type="entry name" value="Peptidase_M17_C"/>
</dbReference>
<keyword evidence="6" id="KW-0378">Hydrolase</keyword>
<evidence type="ECO:0000256" key="1">
    <source>
        <dbReference type="ARBA" id="ARBA00000135"/>
    </source>
</evidence>
<reference evidence="8 9" key="1">
    <citation type="submission" date="2013-11" db="EMBL/GenBank/DDBJ databases">
        <title>The Genome Sequence of Phytophthora parasitica P1976.</title>
        <authorList>
            <consortium name="The Broad Institute Genomics Platform"/>
            <person name="Russ C."/>
            <person name="Tyler B."/>
            <person name="Panabieres F."/>
            <person name="Shan W."/>
            <person name="Tripathy S."/>
            <person name="Grunwald N."/>
            <person name="Machado M."/>
            <person name="Johnson C.S."/>
            <person name="Walker B."/>
            <person name="Young S."/>
            <person name="Zeng Q."/>
            <person name="Gargeya S."/>
            <person name="Fitzgerald M."/>
            <person name="Haas B."/>
            <person name="Abouelleil A."/>
            <person name="Allen A.W."/>
            <person name="Alvarado L."/>
            <person name="Arachchi H.M."/>
            <person name="Berlin A.M."/>
            <person name="Chapman S.B."/>
            <person name="Gainer-Dewar J."/>
            <person name="Goldberg J."/>
            <person name="Griggs A."/>
            <person name="Gujja S."/>
            <person name="Hansen M."/>
            <person name="Howarth C."/>
            <person name="Imamovic A."/>
            <person name="Ireland A."/>
            <person name="Larimer J."/>
            <person name="McCowan C."/>
            <person name="Murphy C."/>
            <person name="Pearson M."/>
            <person name="Poon T.W."/>
            <person name="Priest M."/>
            <person name="Roberts A."/>
            <person name="Saif S."/>
            <person name="Shea T."/>
            <person name="Sisk P."/>
            <person name="Sykes S."/>
            <person name="Wortman J."/>
            <person name="Nusbaum C."/>
            <person name="Birren B."/>
        </authorList>
    </citation>
    <scope>NUCLEOTIDE SEQUENCE [LARGE SCALE GENOMIC DNA]</scope>
    <source>
        <strain evidence="8 9">P1976</strain>
    </source>
</reference>
<comment type="catalytic activity">
    <reaction evidence="1">
        <text>Release of an N-terminal amino acid, Xaa-|-Yaa-, in which Xaa is preferably Leu, but may be other amino acids including Pro although not Arg or Lys, and Yaa may be Pro. Amino acid amides and methyl esters are also readily hydrolyzed, but rates on arylamides are exceedingly low.</text>
        <dbReference type="EC" id="3.4.11.1"/>
    </reaction>
</comment>
<organism evidence="8 9">
    <name type="scientific">Phytophthora nicotianae P1976</name>
    <dbReference type="NCBI Taxonomy" id="1317066"/>
    <lineage>
        <taxon>Eukaryota</taxon>
        <taxon>Sar</taxon>
        <taxon>Stramenopiles</taxon>
        <taxon>Oomycota</taxon>
        <taxon>Peronosporomycetes</taxon>
        <taxon>Peronosporales</taxon>
        <taxon>Peronosporaceae</taxon>
        <taxon>Phytophthora</taxon>
    </lineage>
</organism>
<dbReference type="PRINTS" id="PR00481">
    <property type="entry name" value="LAMNOPPTDASE"/>
</dbReference>
<evidence type="ECO:0000313" key="8">
    <source>
        <dbReference type="EMBL" id="ETO67388.1"/>
    </source>
</evidence>
<dbReference type="EMBL" id="ANJA01002899">
    <property type="protein sequence ID" value="ETO67389.1"/>
    <property type="molecule type" value="Genomic_DNA"/>
</dbReference>
<evidence type="ECO:0000256" key="5">
    <source>
        <dbReference type="ARBA" id="ARBA00022670"/>
    </source>
</evidence>